<name>A0A1E7LHI9_9ACTN</name>
<feature type="region of interest" description="Disordered" evidence="1">
    <location>
        <begin position="279"/>
        <end position="299"/>
    </location>
</feature>
<evidence type="ECO:0000256" key="1">
    <source>
        <dbReference type="SAM" id="MobiDB-lite"/>
    </source>
</evidence>
<dbReference type="AlphaFoldDB" id="A0A1E7LHI9"/>
<dbReference type="Proteomes" id="UP000175971">
    <property type="component" value="Unassembled WGS sequence"/>
</dbReference>
<sequence>MAVDMDGQSGGGFEDLAYGDVPPPEVRVVDDDPGGRVDAVAGGEAEGEDGPARAVRLGQPGQPVREVAQQRGSAGEPARGAAGDGGVRAARADRVRPAVLGDDPAAQVHERDGGVGDGDMGSGDQIAAGVDPDGDVGAAEPFGSGGLRALPHQPAGQQPADVAGDRRRGKAGEAGDVGAGDRAVVEDRAQDGAGAGDPAGGSSGGDVGAAQRGGAAGGRGQTLHRCLPGPRWQRAVRAAPGRGLEPRSAGAAGRSGLLPGTVARRARAGGAPAAVAQGLGAFRPGGTPRSTRASGRHDLASSGVRIAAWRAT</sequence>
<dbReference type="EMBL" id="LJGZ01000107">
    <property type="protein sequence ID" value="OEV15666.1"/>
    <property type="molecule type" value="Genomic_DNA"/>
</dbReference>
<proteinExistence type="predicted"/>
<protein>
    <submittedName>
        <fullName evidence="2">Uncharacterized protein</fullName>
    </submittedName>
</protein>
<keyword evidence="3" id="KW-1185">Reference proteome</keyword>
<organism evidence="2 3">
    <name type="scientific">Streptomyces nanshensis</name>
    <dbReference type="NCBI Taxonomy" id="518642"/>
    <lineage>
        <taxon>Bacteria</taxon>
        <taxon>Bacillati</taxon>
        <taxon>Actinomycetota</taxon>
        <taxon>Actinomycetes</taxon>
        <taxon>Kitasatosporales</taxon>
        <taxon>Streptomycetaceae</taxon>
        <taxon>Streptomyces</taxon>
    </lineage>
</organism>
<accession>A0A1E7LHI9</accession>
<feature type="compositionally biased region" description="Gly residues" evidence="1">
    <location>
        <begin position="193"/>
        <end position="207"/>
    </location>
</feature>
<comment type="caution">
    <text evidence="2">The sequence shown here is derived from an EMBL/GenBank/DDBJ whole genome shotgun (WGS) entry which is preliminary data.</text>
</comment>
<reference evidence="2 3" key="1">
    <citation type="journal article" date="2016" name="Front. Microbiol.">
        <title>Comparative Genomics Analysis of Streptomyces Species Reveals Their Adaptation to the Marine Environment and Their Diversity at the Genomic Level.</title>
        <authorList>
            <person name="Tian X."/>
            <person name="Zhang Z."/>
            <person name="Yang T."/>
            <person name="Chen M."/>
            <person name="Li J."/>
            <person name="Chen F."/>
            <person name="Yang J."/>
            <person name="Li W."/>
            <person name="Zhang B."/>
            <person name="Zhang Z."/>
            <person name="Wu J."/>
            <person name="Zhang C."/>
            <person name="Long L."/>
            <person name="Xiao J."/>
        </authorList>
    </citation>
    <scope>NUCLEOTIDE SEQUENCE [LARGE SCALE GENOMIC DNA]</scope>
    <source>
        <strain evidence="2 3">SCSIO M10372</strain>
    </source>
</reference>
<feature type="region of interest" description="Disordered" evidence="1">
    <location>
        <begin position="1"/>
        <end position="231"/>
    </location>
</feature>
<evidence type="ECO:0000313" key="2">
    <source>
        <dbReference type="EMBL" id="OEV15666.1"/>
    </source>
</evidence>
<evidence type="ECO:0000313" key="3">
    <source>
        <dbReference type="Proteomes" id="UP000175971"/>
    </source>
</evidence>
<gene>
    <name evidence="2" type="ORF">AN221_37335</name>
</gene>
<feature type="compositionally biased region" description="Basic and acidic residues" evidence="1">
    <location>
        <begin position="163"/>
        <end position="173"/>
    </location>
</feature>
<dbReference type="PATRIC" id="fig|518642.7.peg.862"/>